<evidence type="ECO:0000313" key="2">
    <source>
        <dbReference type="EMBL" id="GGH71572.1"/>
    </source>
</evidence>
<gene>
    <name evidence="2" type="ORF">GCM10011379_31050</name>
</gene>
<sequence>MAITPVSVEAVQELHDYFSANESRIPTSLHITKAELVNDAPWLINECFAMLSDEAIPERIRNMRLDMLKRIRAAMEAKEE</sequence>
<reference evidence="2" key="2">
    <citation type="submission" date="2020-09" db="EMBL/GenBank/DDBJ databases">
        <authorList>
            <person name="Sun Q."/>
            <person name="Zhou Y."/>
        </authorList>
    </citation>
    <scope>NUCLEOTIDE SEQUENCE</scope>
    <source>
        <strain evidence="2">CGMCC 1.15290</strain>
    </source>
</reference>
<feature type="domain" description="DUF6965" evidence="1">
    <location>
        <begin position="10"/>
        <end position="77"/>
    </location>
</feature>
<name>A0A917J2C7_9BACT</name>
<dbReference type="EMBL" id="BMIB01000003">
    <property type="protein sequence ID" value="GGH71572.1"/>
    <property type="molecule type" value="Genomic_DNA"/>
</dbReference>
<comment type="caution">
    <text evidence="2">The sequence shown here is derived from an EMBL/GenBank/DDBJ whole genome shotgun (WGS) entry which is preliminary data.</text>
</comment>
<dbReference type="RefSeq" id="WP_188953825.1">
    <property type="nucleotide sequence ID" value="NZ_BMIB01000003.1"/>
</dbReference>
<protein>
    <recommendedName>
        <fullName evidence="1">DUF6965 domain-containing protein</fullName>
    </recommendedName>
</protein>
<keyword evidence="3" id="KW-1185">Reference proteome</keyword>
<dbReference type="InterPro" id="IPR054238">
    <property type="entry name" value="DUF6965"/>
</dbReference>
<dbReference type="Pfam" id="PF22292">
    <property type="entry name" value="DUF6965"/>
    <property type="match status" value="1"/>
</dbReference>
<proteinExistence type="predicted"/>
<evidence type="ECO:0000259" key="1">
    <source>
        <dbReference type="Pfam" id="PF22292"/>
    </source>
</evidence>
<dbReference type="AlphaFoldDB" id="A0A917J2C7"/>
<organism evidence="2 3">
    <name type="scientific">Filimonas zeae</name>
    <dbReference type="NCBI Taxonomy" id="1737353"/>
    <lineage>
        <taxon>Bacteria</taxon>
        <taxon>Pseudomonadati</taxon>
        <taxon>Bacteroidota</taxon>
        <taxon>Chitinophagia</taxon>
        <taxon>Chitinophagales</taxon>
        <taxon>Chitinophagaceae</taxon>
        <taxon>Filimonas</taxon>
    </lineage>
</organism>
<evidence type="ECO:0000313" key="3">
    <source>
        <dbReference type="Proteomes" id="UP000627292"/>
    </source>
</evidence>
<dbReference type="Proteomes" id="UP000627292">
    <property type="component" value="Unassembled WGS sequence"/>
</dbReference>
<accession>A0A917J2C7</accession>
<reference evidence="2" key="1">
    <citation type="journal article" date="2014" name="Int. J. Syst. Evol. Microbiol.">
        <title>Complete genome sequence of Corynebacterium casei LMG S-19264T (=DSM 44701T), isolated from a smear-ripened cheese.</title>
        <authorList>
            <consortium name="US DOE Joint Genome Institute (JGI-PGF)"/>
            <person name="Walter F."/>
            <person name="Albersmeier A."/>
            <person name="Kalinowski J."/>
            <person name="Ruckert C."/>
        </authorList>
    </citation>
    <scope>NUCLEOTIDE SEQUENCE</scope>
    <source>
        <strain evidence="2">CGMCC 1.15290</strain>
    </source>
</reference>